<organism evidence="1 2">
    <name type="scientific">Candidatus Haliotispira prima</name>
    <dbReference type="NCBI Taxonomy" id="3034016"/>
    <lineage>
        <taxon>Bacteria</taxon>
        <taxon>Pseudomonadati</taxon>
        <taxon>Spirochaetota</taxon>
        <taxon>Spirochaetia</taxon>
        <taxon>Spirochaetales</taxon>
        <taxon>Spirochaetaceae</taxon>
        <taxon>Candidatus Haliotispira</taxon>
    </lineage>
</organism>
<gene>
    <name evidence="1" type="ORF">P0082_10775</name>
</gene>
<reference evidence="1 2" key="1">
    <citation type="submission" date="2023-04" db="EMBL/GenBank/DDBJ databases">
        <title>Spirochaete genome identified in red abalone sample constitutes a novel genus.</title>
        <authorList>
            <person name="Sharma S.P."/>
            <person name="Purcell C.M."/>
            <person name="Hyde J.R."/>
            <person name="Severin A.J."/>
        </authorList>
    </citation>
    <scope>NUCLEOTIDE SEQUENCE [LARGE SCALE GENOMIC DNA]</scope>
    <source>
        <strain evidence="1 2">SP-2023</strain>
    </source>
</reference>
<keyword evidence="2" id="KW-1185">Reference proteome</keyword>
<accession>A0ABY8MG34</accession>
<dbReference type="Proteomes" id="UP001228690">
    <property type="component" value="Chromosome"/>
</dbReference>
<sequence>MLGCAPISDDPPTKQPMSFSATAVVSSVQLEISSSFAIANIGAVIRLATGDAPSKTEAETNAGYVSLAIPAGSPRKFSISQHYSSDFTNGLTLADVLTPNTDYTLYLFFEPDTIPSETTIEGATLANNIATLSFTTTALPPAGDAVWDSTWTAEQFVGSLSEWSYSENQKGVFVAYTKINLSSIISINVTNRTADNTILQTIGSFSVGSFAPDLGFLFDLSKLGGSYPDGENYYTIISTDDTEKMSGKSFRLEVTDGFQSIYLQAPLTRYGSR</sequence>
<evidence type="ECO:0000313" key="1">
    <source>
        <dbReference type="EMBL" id="WGK68954.1"/>
    </source>
</evidence>
<evidence type="ECO:0000313" key="2">
    <source>
        <dbReference type="Proteomes" id="UP001228690"/>
    </source>
</evidence>
<name>A0ABY8MG34_9SPIO</name>
<dbReference type="RefSeq" id="WP_326927141.1">
    <property type="nucleotide sequence ID" value="NZ_CP123443.1"/>
</dbReference>
<protein>
    <submittedName>
        <fullName evidence="1">Uncharacterized protein</fullName>
    </submittedName>
</protein>
<proteinExistence type="predicted"/>
<dbReference type="EMBL" id="CP123443">
    <property type="protein sequence ID" value="WGK68954.1"/>
    <property type="molecule type" value="Genomic_DNA"/>
</dbReference>